<comment type="similarity">
    <text evidence="5">Belongs to the CitG/MdcB family.</text>
</comment>
<dbReference type="AlphaFoldDB" id="A0A1F6TSM8"/>
<dbReference type="InterPro" id="IPR002736">
    <property type="entry name" value="CitG"/>
</dbReference>
<dbReference type="HAMAP" id="MF_01883">
    <property type="entry name" value="MdcB"/>
    <property type="match status" value="1"/>
</dbReference>
<comment type="function">
    <text evidence="5">Involved in the formation of 2-(5''-phosphoribosyl)-3'-dephosphocoenzyme-A, the prosthetic group of the acyl-carrier protein of the malonate decarboxylase.</text>
</comment>
<keyword evidence="2 5" id="KW-0808">Transferase</keyword>
<dbReference type="GO" id="GO:0051191">
    <property type="term" value="P:prosthetic group biosynthetic process"/>
    <property type="evidence" value="ECO:0007669"/>
    <property type="project" value="TreeGrafter"/>
</dbReference>
<accession>A0A1F6TSM8</accession>
<dbReference type="Proteomes" id="UP000178885">
    <property type="component" value="Unassembled WGS sequence"/>
</dbReference>
<sequence length="280" mass="29782">MREAARDARRIARLALRALHEELRCYPKPGLVSPLDRGSHDDMDAALFLRSLFALRHYYRDIAAAAGAAPAFAALERLGRAAEQHMLCATGGRNTHRGAVFSLGLLAAAAGALRTAGVSVRGEALGECVHRRWGAAILAAGRKASPSHGLTVRRRYGAGGARAEAAAGFPHVFEIGLPAWRAALSHGVGRRRATLHCFFSLLAVLPDTNLLYRAGPAGLAFAQDTARAFLAHGGVYRRGWEARAQALHRAFVVRRLSPGGAADLLAATLFVHALHESDGA</sequence>
<dbReference type="PANTHER" id="PTHR30201">
    <property type="entry name" value="TRIPHOSPHORIBOSYL-DEPHOSPHO-COA SYNTHASE"/>
    <property type="match status" value="1"/>
</dbReference>
<dbReference type="Pfam" id="PF01874">
    <property type="entry name" value="CitG"/>
    <property type="match status" value="1"/>
</dbReference>
<proteinExistence type="inferred from homology"/>
<dbReference type="NCBIfam" id="TIGR03132">
    <property type="entry name" value="malonate_mdcB"/>
    <property type="match status" value="1"/>
</dbReference>
<keyword evidence="4 5" id="KW-0067">ATP-binding</keyword>
<comment type="catalytic activity">
    <reaction evidence="1 5">
        <text>3'-dephospho-CoA + ATP = 2'-(5''-triphospho-alpha-D-ribosyl)-3'-dephospho-CoA + adenine</text>
        <dbReference type="Rhea" id="RHEA:15117"/>
        <dbReference type="ChEBI" id="CHEBI:16708"/>
        <dbReference type="ChEBI" id="CHEBI:30616"/>
        <dbReference type="ChEBI" id="CHEBI:57328"/>
        <dbReference type="ChEBI" id="CHEBI:61378"/>
        <dbReference type="EC" id="2.4.2.52"/>
    </reaction>
</comment>
<evidence type="ECO:0000256" key="4">
    <source>
        <dbReference type="ARBA" id="ARBA00022840"/>
    </source>
</evidence>
<name>A0A1F6TSM8_9PROT</name>
<dbReference type="EC" id="2.4.2.52" evidence="5"/>
<comment type="caution">
    <text evidence="6">The sequence shown here is derived from an EMBL/GenBank/DDBJ whole genome shotgun (WGS) entry which is preliminary data.</text>
</comment>
<gene>
    <name evidence="5" type="primary">mdcB</name>
    <name evidence="6" type="ORF">A2151_01815</name>
</gene>
<organism evidence="6 7">
    <name type="scientific">Candidatus Muproteobacteria bacterium RBG_16_65_34</name>
    <dbReference type="NCBI Taxonomy" id="1817760"/>
    <lineage>
        <taxon>Bacteria</taxon>
        <taxon>Pseudomonadati</taxon>
        <taxon>Pseudomonadota</taxon>
        <taxon>Candidatus Muproteobacteria</taxon>
    </lineage>
</organism>
<dbReference type="InterPro" id="IPR017555">
    <property type="entry name" value="TriPribosyl-deP-CoA_syn"/>
</dbReference>
<dbReference type="STRING" id="1817760.A2151_01815"/>
<evidence type="ECO:0000256" key="3">
    <source>
        <dbReference type="ARBA" id="ARBA00022741"/>
    </source>
</evidence>
<keyword evidence="3 5" id="KW-0547">Nucleotide-binding</keyword>
<dbReference type="Gene3D" id="1.10.4200.10">
    <property type="entry name" value="Triphosphoribosyl-dephospho-CoA protein"/>
    <property type="match status" value="2"/>
</dbReference>
<evidence type="ECO:0000256" key="2">
    <source>
        <dbReference type="ARBA" id="ARBA00022679"/>
    </source>
</evidence>
<dbReference type="EMBL" id="MFSU01000036">
    <property type="protein sequence ID" value="OGI48141.1"/>
    <property type="molecule type" value="Genomic_DNA"/>
</dbReference>
<dbReference type="PANTHER" id="PTHR30201:SF2">
    <property type="entry name" value="2-(5''-TRIPHOSPHORIBOSYL)-3'-DEPHOSPHOCOENZYME-A SYNTHASE"/>
    <property type="match status" value="1"/>
</dbReference>
<reference evidence="6 7" key="1">
    <citation type="journal article" date="2016" name="Nat. Commun.">
        <title>Thousands of microbial genomes shed light on interconnected biogeochemical processes in an aquifer system.</title>
        <authorList>
            <person name="Anantharaman K."/>
            <person name="Brown C.T."/>
            <person name="Hug L.A."/>
            <person name="Sharon I."/>
            <person name="Castelle C.J."/>
            <person name="Probst A.J."/>
            <person name="Thomas B.C."/>
            <person name="Singh A."/>
            <person name="Wilkins M.J."/>
            <person name="Karaoz U."/>
            <person name="Brodie E.L."/>
            <person name="Williams K.H."/>
            <person name="Hubbard S.S."/>
            <person name="Banfield J.F."/>
        </authorList>
    </citation>
    <scope>NUCLEOTIDE SEQUENCE [LARGE SCALE GENOMIC DNA]</scope>
</reference>
<dbReference type="GO" id="GO:0046917">
    <property type="term" value="F:triphosphoribosyl-dephospho-CoA synthase activity"/>
    <property type="evidence" value="ECO:0007669"/>
    <property type="project" value="UniProtKB-UniRule"/>
</dbReference>
<protein>
    <recommendedName>
        <fullName evidence="5">Probable 2-(5''-triphosphoribosyl)-3'-dephosphocoenzyme-A synthase</fullName>
        <shortName evidence="5">2-(5''-triphosphoribosyl)-3'-dephospho-CoA synthase</shortName>
        <ecNumber evidence="5">2.4.2.52</ecNumber>
    </recommendedName>
</protein>
<evidence type="ECO:0000313" key="7">
    <source>
        <dbReference type="Proteomes" id="UP000178885"/>
    </source>
</evidence>
<dbReference type="GO" id="GO:0005524">
    <property type="term" value="F:ATP binding"/>
    <property type="evidence" value="ECO:0007669"/>
    <property type="project" value="UniProtKB-KW"/>
</dbReference>
<evidence type="ECO:0000256" key="5">
    <source>
        <dbReference type="HAMAP-Rule" id="MF_01883"/>
    </source>
</evidence>
<evidence type="ECO:0000256" key="1">
    <source>
        <dbReference type="ARBA" id="ARBA00001210"/>
    </source>
</evidence>
<evidence type="ECO:0000313" key="6">
    <source>
        <dbReference type="EMBL" id="OGI48141.1"/>
    </source>
</evidence>